<name>A0ACB8H5Z1_PSICU</name>
<evidence type="ECO:0000313" key="2">
    <source>
        <dbReference type="Proteomes" id="UP000664032"/>
    </source>
</evidence>
<sequence>MKVTAVVLGAKAFTDLGEYAWIIIVWFSCLAGCDIILTTAQAFYLHYHRTGVARTNHVVNTLILYITTTAMVASVLIIIQLSLFVVLKGWNYAQTFLTFQTSAIRIICLMANLSSRKAFGRDGSRVSHDTGTSQGISFGSEGRSVDYNKSNVVDFRTSMALSHVINISEPADKGKRQGAIRDINPEQENLS</sequence>
<reference evidence="1" key="1">
    <citation type="submission" date="2021-10" db="EMBL/GenBank/DDBJ databases">
        <title>Psilocybe cubensis genome.</title>
        <authorList>
            <person name="Mckernan K.J."/>
            <person name="Crawford S."/>
            <person name="Trippe A."/>
            <person name="Kane L.T."/>
            <person name="Mclaughlin S."/>
        </authorList>
    </citation>
    <scope>NUCLEOTIDE SEQUENCE</scope>
    <source>
        <strain evidence="1">MGC-MH-2018</strain>
    </source>
</reference>
<dbReference type="EMBL" id="JAFIQS020000004">
    <property type="protein sequence ID" value="KAH9483286.1"/>
    <property type="molecule type" value="Genomic_DNA"/>
</dbReference>
<protein>
    <submittedName>
        <fullName evidence="1">Uncharacterized protein</fullName>
    </submittedName>
</protein>
<accession>A0ACB8H5Z1</accession>
<comment type="caution">
    <text evidence="1">The sequence shown here is derived from an EMBL/GenBank/DDBJ whole genome shotgun (WGS) entry which is preliminary data.</text>
</comment>
<dbReference type="Proteomes" id="UP000664032">
    <property type="component" value="Unassembled WGS sequence"/>
</dbReference>
<evidence type="ECO:0000313" key="1">
    <source>
        <dbReference type="EMBL" id="KAH9483286.1"/>
    </source>
</evidence>
<organism evidence="1 2">
    <name type="scientific">Psilocybe cubensis</name>
    <name type="common">Psychedelic mushroom</name>
    <name type="synonym">Stropharia cubensis</name>
    <dbReference type="NCBI Taxonomy" id="181762"/>
    <lineage>
        <taxon>Eukaryota</taxon>
        <taxon>Fungi</taxon>
        <taxon>Dikarya</taxon>
        <taxon>Basidiomycota</taxon>
        <taxon>Agaricomycotina</taxon>
        <taxon>Agaricomycetes</taxon>
        <taxon>Agaricomycetidae</taxon>
        <taxon>Agaricales</taxon>
        <taxon>Agaricineae</taxon>
        <taxon>Strophariaceae</taxon>
        <taxon>Psilocybe</taxon>
    </lineage>
</organism>
<proteinExistence type="predicted"/>
<keyword evidence="2" id="KW-1185">Reference proteome</keyword>
<gene>
    <name evidence="1" type="ORF">JR316_0005392</name>
</gene>